<dbReference type="SUPFAM" id="SSF46565">
    <property type="entry name" value="Chaperone J-domain"/>
    <property type="match status" value="1"/>
</dbReference>
<evidence type="ECO:0000313" key="4">
    <source>
        <dbReference type="Proteomes" id="UP000187203"/>
    </source>
</evidence>
<organism evidence="3 4">
    <name type="scientific">Corchorus olitorius</name>
    <dbReference type="NCBI Taxonomy" id="93759"/>
    <lineage>
        <taxon>Eukaryota</taxon>
        <taxon>Viridiplantae</taxon>
        <taxon>Streptophyta</taxon>
        <taxon>Embryophyta</taxon>
        <taxon>Tracheophyta</taxon>
        <taxon>Spermatophyta</taxon>
        <taxon>Magnoliopsida</taxon>
        <taxon>eudicotyledons</taxon>
        <taxon>Gunneridae</taxon>
        <taxon>Pentapetalae</taxon>
        <taxon>rosids</taxon>
        <taxon>malvids</taxon>
        <taxon>Malvales</taxon>
        <taxon>Malvaceae</taxon>
        <taxon>Grewioideae</taxon>
        <taxon>Apeibeae</taxon>
        <taxon>Corchorus</taxon>
    </lineage>
</organism>
<feature type="region of interest" description="Disordered" evidence="1">
    <location>
        <begin position="257"/>
        <end position="292"/>
    </location>
</feature>
<dbReference type="PRINTS" id="PR00625">
    <property type="entry name" value="JDOMAIN"/>
</dbReference>
<evidence type="ECO:0000256" key="1">
    <source>
        <dbReference type="SAM" id="MobiDB-lite"/>
    </source>
</evidence>
<dbReference type="Pfam" id="PF00226">
    <property type="entry name" value="DnaJ"/>
    <property type="match status" value="1"/>
</dbReference>
<protein>
    <recommendedName>
        <fullName evidence="2">J domain-containing protein</fullName>
    </recommendedName>
</protein>
<dbReference type="InterPro" id="IPR056988">
    <property type="entry name" value="Zn_ribbon_pln"/>
</dbReference>
<dbReference type="Gene3D" id="1.10.287.110">
    <property type="entry name" value="DnaJ domain"/>
    <property type="match status" value="1"/>
</dbReference>
<evidence type="ECO:0000313" key="3">
    <source>
        <dbReference type="EMBL" id="OMO93386.1"/>
    </source>
</evidence>
<dbReference type="Pfam" id="PF23551">
    <property type="entry name" value="Zn_ribbon_20"/>
    <property type="match status" value="1"/>
</dbReference>
<feature type="domain" description="J" evidence="2">
    <location>
        <begin position="68"/>
        <end position="132"/>
    </location>
</feature>
<dbReference type="CDD" id="cd06257">
    <property type="entry name" value="DnaJ"/>
    <property type="match status" value="1"/>
</dbReference>
<dbReference type="EMBL" id="AWUE01016267">
    <property type="protein sequence ID" value="OMO93386.1"/>
    <property type="molecule type" value="Genomic_DNA"/>
</dbReference>
<name>A0A1R3JEY8_9ROSI</name>
<dbReference type="PROSITE" id="PS50076">
    <property type="entry name" value="DNAJ_2"/>
    <property type="match status" value="1"/>
</dbReference>
<dbReference type="AlphaFoldDB" id="A0A1R3JEY8"/>
<feature type="compositionally biased region" description="Polar residues" evidence="1">
    <location>
        <begin position="425"/>
        <end position="435"/>
    </location>
</feature>
<dbReference type="Pfam" id="PF11926">
    <property type="entry name" value="DUF3444"/>
    <property type="match status" value="1"/>
</dbReference>
<proteinExistence type="predicted"/>
<dbReference type="Proteomes" id="UP000187203">
    <property type="component" value="Unassembled WGS sequence"/>
</dbReference>
<feature type="compositionally biased region" description="Basic and acidic residues" evidence="1">
    <location>
        <begin position="411"/>
        <end position="424"/>
    </location>
</feature>
<comment type="caution">
    <text evidence="3">The sequence shown here is derived from an EMBL/GenBank/DDBJ whole genome shotgun (WGS) entry which is preliminary data.</text>
</comment>
<gene>
    <name evidence="3" type="ORF">COLO4_16930</name>
</gene>
<dbReference type="InterPro" id="IPR001623">
    <property type="entry name" value="DnaJ_domain"/>
</dbReference>
<feature type="compositionally biased region" description="Basic and acidic residues" evidence="1">
    <location>
        <begin position="341"/>
        <end position="369"/>
    </location>
</feature>
<feature type="region of interest" description="Disordered" evidence="1">
    <location>
        <begin position="335"/>
        <end position="449"/>
    </location>
</feature>
<dbReference type="InterPro" id="IPR036869">
    <property type="entry name" value="J_dom_sf"/>
</dbReference>
<dbReference type="PANTHER" id="PTHR44137">
    <property type="entry name" value="BNAC03G44070D PROTEIN"/>
    <property type="match status" value="1"/>
</dbReference>
<dbReference type="SMART" id="SM00271">
    <property type="entry name" value="DnaJ"/>
    <property type="match status" value="1"/>
</dbReference>
<reference evidence="4" key="1">
    <citation type="submission" date="2013-09" db="EMBL/GenBank/DDBJ databases">
        <title>Corchorus olitorius genome sequencing.</title>
        <authorList>
            <person name="Alam M."/>
            <person name="Haque M.S."/>
            <person name="Islam M.S."/>
            <person name="Emdad E.M."/>
            <person name="Islam M.M."/>
            <person name="Ahmed B."/>
            <person name="Halim A."/>
            <person name="Hossen Q.M.M."/>
            <person name="Hossain M.Z."/>
            <person name="Ahmed R."/>
            <person name="Khan M.M."/>
            <person name="Islam R."/>
            <person name="Rashid M.M."/>
            <person name="Khan S.A."/>
            <person name="Rahman M.S."/>
            <person name="Alam M."/>
            <person name="Yahiya A.S."/>
            <person name="Khan M.S."/>
            <person name="Azam M.S."/>
            <person name="Haque T."/>
            <person name="Lashkar M.Z.H."/>
            <person name="Akhand A.I."/>
            <person name="Morshed G."/>
            <person name="Roy S."/>
            <person name="Uddin K.S."/>
            <person name="Rabeya T."/>
            <person name="Hossain A.S."/>
            <person name="Chowdhury A."/>
            <person name="Snigdha A.R."/>
            <person name="Mortoza M.S."/>
            <person name="Matin S.A."/>
            <person name="Hoque S.M.E."/>
            <person name="Islam M.K."/>
            <person name="Roy D.K."/>
            <person name="Haider R."/>
            <person name="Moosa M.M."/>
            <person name="Elias S.M."/>
            <person name="Hasan A.M."/>
            <person name="Jahan S."/>
            <person name="Shafiuddin M."/>
            <person name="Mahmood N."/>
            <person name="Shommy N.S."/>
        </authorList>
    </citation>
    <scope>NUCLEOTIDE SEQUENCE [LARGE SCALE GENOMIC DNA]</scope>
    <source>
        <strain evidence="4">cv. O-4</strain>
    </source>
</reference>
<sequence>MALDPDAEQEAQRLKALADSKYKNSDLKSALKHVKKAHRLCPGLEGISSMLTAFKILRAASKVSGAPEWYKILQVEPFSHINSIKKQYRKLALILHPDKNPYLGCEEAFKLVGEGFRIFSDRIRRQEYDMKLRIRMQEERIDGLEGNGVVGETFWTACSRCRLLHKFERKYVGHNLVCPSCKKSFLAVEVDGESGGNESTEEEDVLATIRGSERLKRKTGSREKTDTLKSVGLEGKQGSGEKIRSVGLRRKVSGENLKEKEGIADDNSGKAADGGEWGAGRLRSGGLKRRTSTVGEVLARSVAGKVGDEEMEDRSKSKRDVADETMTLAEMQLAMKRKANQGREKLNLKEKVKDTAQKEMERERQEPPKSRVSNVEKQNPSEKSQDSEIESQGPSKSAGDLGIVTRSAKKKSVDMEAKTKEGGKKNQNSELTKQGTSRKKVKLDMEKHHSSKSRNMDIIAVEDSCFYDFDKDRLERNFKKGQVWAIYDDDDGMPRHYGLIEEVFSVNPFEVKMSWLEFQNNADDRLISWDKMGFHISCGRFKSVRKSSITSVSIFSHMVECERAAKEFYRIYPKKGSVWAIYNEPKTGAAGRNHSAKDEQSYYIVVFLTTYSEIHGLSMAYLEKVDGYRTIFKRQEIGCQAITWVEKDDIRLFSHQIPAQKLSGDDVPDHLKDCWELDPASLPRNLLAIDQER</sequence>
<accession>A0A1R3JEY8</accession>
<dbReference type="OrthoDB" id="66964at2759"/>
<evidence type="ECO:0000259" key="2">
    <source>
        <dbReference type="PROSITE" id="PS50076"/>
    </source>
</evidence>
<dbReference type="InterPro" id="IPR024593">
    <property type="entry name" value="DUF3444"/>
</dbReference>
<dbReference type="PANTHER" id="PTHR44137:SF24">
    <property type="entry name" value="DNAJ HEAT SHOCK N-TERMINAL DOMAIN-CONTAINING PROTEIN"/>
    <property type="match status" value="1"/>
</dbReference>
<keyword evidence="4" id="KW-1185">Reference proteome</keyword>